<dbReference type="Proteomes" id="UP000004348">
    <property type="component" value="Chromosome"/>
</dbReference>
<accession>F3KIU5</accession>
<proteinExistence type="predicted"/>
<gene>
    <name evidence="1" type="ORF">Nlim_0415</name>
</gene>
<name>F3KIU5_9ARCH</name>
<comment type="caution">
    <text evidence="1">The sequence shown here is derived from an EMBL/GenBank/DDBJ whole genome shotgun (WGS) entry which is preliminary data.</text>
</comment>
<dbReference type="AlphaFoldDB" id="F3KIU5"/>
<dbReference type="HOGENOM" id="CLU_170814_0_0_2"/>
<organism evidence="1">
    <name type="scientific">Candidatus Nitrosarchaeum limnium SFB1</name>
    <dbReference type="NCBI Taxonomy" id="886738"/>
    <lineage>
        <taxon>Archaea</taxon>
        <taxon>Nitrososphaerota</taxon>
        <taxon>Nitrososphaeria</taxon>
        <taxon>Nitrosopumilales</taxon>
        <taxon>Nitrosopumilaceae</taxon>
        <taxon>Nitrosarchaeum</taxon>
    </lineage>
</organism>
<reference evidence="1" key="1">
    <citation type="journal article" date="2011" name="PLoS ONE">
        <title>Genome of a low-salinity ammonia-oxidizing archaeon determined by single-cell and metagenomic analysis.</title>
        <authorList>
            <person name="Blainey P.C."/>
            <person name="Mosier A.C."/>
            <person name="Potanina A."/>
            <person name="Francis C.A."/>
            <person name="Quake S.R."/>
        </authorList>
    </citation>
    <scope>NUCLEOTIDE SEQUENCE [LARGE SCALE GENOMIC DNA]</scope>
    <source>
        <strain evidence="1">SFB1</strain>
    </source>
</reference>
<protein>
    <submittedName>
        <fullName evidence="1">Uncharacterized protein</fullName>
    </submittedName>
</protein>
<sequence>MFFMQKPVIELQLAQQPSDVDLKRLQEYFKEMPLDDILSGLKFAKNRWSAKDAGTLKVGRKSIIQKEVHSVTFEQAQWRLKNWKMMIANYRKRGYSYPTISRIKKILIQKSKKKIK</sequence>
<evidence type="ECO:0000313" key="1">
    <source>
        <dbReference type="EMBL" id="EGG42702.1"/>
    </source>
</evidence>
<dbReference type="EMBL" id="AEGP01000025">
    <property type="protein sequence ID" value="EGG42702.1"/>
    <property type="molecule type" value="Genomic_DNA"/>
</dbReference>
<dbReference type="PATRIC" id="fig|886738.10.peg.475"/>